<gene>
    <name evidence="2" type="ORF">AHOG_18535</name>
</gene>
<proteinExistence type="predicted"/>
<keyword evidence="3" id="KW-1185">Reference proteome</keyword>
<dbReference type="AlphaFoldDB" id="A0A221W5W9"/>
<organism evidence="2 3">
    <name type="scientific">Actinoalloteichus hoggarensis</name>
    <dbReference type="NCBI Taxonomy" id="1470176"/>
    <lineage>
        <taxon>Bacteria</taxon>
        <taxon>Bacillati</taxon>
        <taxon>Actinomycetota</taxon>
        <taxon>Actinomycetes</taxon>
        <taxon>Pseudonocardiales</taxon>
        <taxon>Pseudonocardiaceae</taxon>
        <taxon>Actinoalloteichus</taxon>
    </lineage>
</organism>
<dbReference type="RefSeq" id="WP_093942507.1">
    <property type="nucleotide sequence ID" value="NZ_CP022521.1"/>
</dbReference>
<dbReference type="KEGG" id="ahg:AHOG_18535"/>
<dbReference type="Pfam" id="PF04149">
    <property type="entry name" value="DUF397"/>
    <property type="match status" value="1"/>
</dbReference>
<evidence type="ECO:0000259" key="1">
    <source>
        <dbReference type="Pfam" id="PF04149"/>
    </source>
</evidence>
<evidence type="ECO:0000313" key="3">
    <source>
        <dbReference type="Proteomes" id="UP000204221"/>
    </source>
</evidence>
<dbReference type="Proteomes" id="UP000204221">
    <property type="component" value="Chromosome"/>
</dbReference>
<accession>A0A221W5W9</accession>
<protein>
    <recommendedName>
        <fullName evidence="1">DUF397 domain-containing protein</fullName>
    </recommendedName>
</protein>
<feature type="domain" description="DUF397" evidence="1">
    <location>
        <begin position="7"/>
        <end position="57"/>
    </location>
</feature>
<evidence type="ECO:0000313" key="2">
    <source>
        <dbReference type="EMBL" id="ASO21332.1"/>
    </source>
</evidence>
<sequence length="62" mass="6851">MGKVSPSWRTSTRSGQHNCVEVRHGCDAIVIRDTKNRRGGSLVLGTAAFHAFLTTVKNEQMH</sequence>
<dbReference type="OrthoDB" id="3694945at2"/>
<dbReference type="InterPro" id="IPR007278">
    <property type="entry name" value="DUF397"/>
</dbReference>
<dbReference type="EMBL" id="CP022521">
    <property type="protein sequence ID" value="ASO21332.1"/>
    <property type="molecule type" value="Genomic_DNA"/>
</dbReference>
<name>A0A221W5W9_9PSEU</name>
<reference evidence="2 3" key="1">
    <citation type="submission" date="2017-07" db="EMBL/GenBank/DDBJ databases">
        <title>Complete genome sequence of Actinoalloteichus hoggarensis DSM 45943, type strain of Actinoalloteichus hoggarensis.</title>
        <authorList>
            <person name="Ruckert C."/>
            <person name="Nouioui I."/>
            <person name="Willmese J."/>
            <person name="van Wezel G."/>
            <person name="Klenk H.-P."/>
            <person name="Kalinowski J."/>
            <person name="Zotchev S.B."/>
        </authorList>
    </citation>
    <scope>NUCLEOTIDE SEQUENCE [LARGE SCALE GENOMIC DNA]</scope>
    <source>
        <strain evidence="2 3">DSM 45943</strain>
    </source>
</reference>